<accession>A0AAU7Q9B1</accession>
<dbReference type="AlphaFoldDB" id="A0AAU7Q9B1"/>
<reference evidence="1" key="1">
    <citation type="submission" date="2024-06" db="EMBL/GenBank/DDBJ databases">
        <authorList>
            <person name="Coelho C."/>
            <person name="Bento M."/>
            <person name="Garcia E."/>
            <person name="Camelo A."/>
            <person name="Brandao I."/>
            <person name="Espirito Santo C."/>
            <person name="Trovao J."/>
            <person name="Verissimo A."/>
            <person name="Costa J."/>
            <person name="Tiago I."/>
        </authorList>
    </citation>
    <scope>NUCLEOTIDE SEQUENCE</scope>
    <source>
        <strain evidence="1">KWT182</strain>
    </source>
</reference>
<name>A0AAU7Q9B1_9GAMM</name>
<gene>
    <name evidence="1" type="ORF">ABK905_20880</name>
</gene>
<proteinExistence type="predicted"/>
<sequence>MVVIDVLHFLRKEISAEALMRFYPGLLTEEPLHRAGLLAKPTGDEESLEAALLTLFYGHSSMTSAMEAYILSGEYKNFSTGGVIDGENLQHSLHWEDIAPAMTTFRRLPSVVVENDLLSGSNIYISIANGETDSKEYIIRVGNESNSKTLWPLLLANFFKDQSASFPIMAGLDEHNILSMGFDFDHFHFYLNSWRRNDFTLQIEMAAVENSSEPSQPAHYVHFSGGGRKTDTRDDIGLGHTMLLEQEEKLALQVKETLAIRRTAGVGESNGTADVVSSLPSISRVIVTLVENDERFIMLQRKVPENILSDTAEMAFFYCR</sequence>
<evidence type="ECO:0000313" key="1">
    <source>
        <dbReference type="EMBL" id="XBS68961.1"/>
    </source>
</evidence>
<dbReference type="EMBL" id="CP157947">
    <property type="protein sequence ID" value="XBS68961.1"/>
    <property type="molecule type" value="Genomic_DNA"/>
</dbReference>
<organism evidence="1">
    <name type="scientific">Acerihabitans sp. KWT182</name>
    <dbReference type="NCBI Taxonomy" id="3157919"/>
    <lineage>
        <taxon>Bacteria</taxon>
        <taxon>Pseudomonadati</taxon>
        <taxon>Pseudomonadota</taxon>
        <taxon>Gammaproteobacteria</taxon>
        <taxon>Enterobacterales</taxon>
        <taxon>Pectobacteriaceae</taxon>
        <taxon>Acerihabitans</taxon>
    </lineage>
</organism>
<protein>
    <submittedName>
        <fullName evidence="1">Uncharacterized protein</fullName>
    </submittedName>
</protein>